<feature type="compositionally biased region" description="Polar residues" evidence="1">
    <location>
        <begin position="1"/>
        <end position="12"/>
    </location>
</feature>
<sequence>MTNARHNTSHSRAGSARPGQGARNILKRRDNHGLKVETTMVLAPKKKFQLSNTFTRTPPQGFIFVPFGSGPLTDRCTEISMKESATAYKVQSNHRHAYAAQEDRVSSQVHRIGHHFKAEIVLQACEQLGYLYHNGCFERESEIAARNNRTPLSRVMATHGIRMADNPPGELDRITAMMREMFPKMPEAEIEKVINRAWEAGTGRVGTSKDVSMTRRVQLAVLSHIRHQHTDYDYLLRAFGWERARREVEPYSVKIIKEWQGENAQDDDSELEWCKREVFVIPDDDDEEDEDEDEEDKIHAETIIIPDDDDEAVINTPVAHAYPRYTAPPPPHPAQPPHVNHLHQFGPARPAPQWIDPGGRLIRRIQTPPPQPPQQATRYVAVTANEPYPNAVPSIEDRRGGVAFSGPQLRWPGPPRPGVHYIDLTSPERRYPVPQPIHGAPAPVQQLPRGARPLY</sequence>
<feature type="domain" description="DUF2293" evidence="2">
    <location>
        <begin position="178"/>
        <end position="260"/>
    </location>
</feature>
<feature type="region of interest" description="Disordered" evidence="1">
    <location>
        <begin position="430"/>
        <end position="455"/>
    </location>
</feature>
<feature type="region of interest" description="Disordered" evidence="1">
    <location>
        <begin position="1"/>
        <end position="30"/>
    </location>
</feature>
<keyword evidence="4" id="KW-1185">Reference proteome</keyword>
<proteinExistence type="predicted"/>
<evidence type="ECO:0000256" key="1">
    <source>
        <dbReference type="SAM" id="MobiDB-lite"/>
    </source>
</evidence>
<evidence type="ECO:0000259" key="2">
    <source>
        <dbReference type="Pfam" id="PF10056"/>
    </source>
</evidence>
<dbReference type="Pfam" id="PF10056">
    <property type="entry name" value="DUF2293"/>
    <property type="match status" value="1"/>
</dbReference>
<dbReference type="InterPro" id="IPR018744">
    <property type="entry name" value="DUF2293"/>
</dbReference>
<name>A0AAV9P5Z4_9PEZI</name>
<organism evidence="3 4">
    <name type="scientific">Saxophila tyrrhenica</name>
    <dbReference type="NCBI Taxonomy" id="1690608"/>
    <lineage>
        <taxon>Eukaryota</taxon>
        <taxon>Fungi</taxon>
        <taxon>Dikarya</taxon>
        <taxon>Ascomycota</taxon>
        <taxon>Pezizomycotina</taxon>
        <taxon>Dothideomycetes</taxon>
        <taxon>Dothideomycetidae</taxon>
        <taxon>Mycosphaerellales</taxon>
        <taxon>Extremaceae</taxon>
        <taxon>Saxophila</taxon>
    </lineage>
</organism>
<evidence type="ECO:0000313" key="3">
    <source>
        <dbReference type="EMBL" id="KAK5168024.1"/>
    </source>
</evidence>
<comment type="caution">
    <text evidence="3">The sequence shown here is derived from an EMBL/GenBank/DDBJ whole genome shotgun (WGS) entry which is preliminary data.</text>
</comment>
<accession>A0AAV9P5Z4</accession>
<evidence type="ECO:0000313" key="4">
    <source>
        <dbReference type="Proteomes" id="UP001337655"/>
    </source>
</evidence>
<dbReference type="PANTHER" id="PTHR38113:SF1">
    <property type="entry name" value="DUF2293 DOMAIN-CONTAINING PROTEIN"/>
    <property type="match status" value="1"/>
</dbReference>
<gene>
    <name evidence="3" type="ORF">LTR77_006591</name>
</gene>
<dbReference type="EMBL" id="JAVRRT010000010">
    <property type="protein sequence ID" value="KAK5168024.1"/>
    <property type="molecule type" value="Genomic_DNA"/>
</dbReference>
<feature type="region of interest" description="Disordered" evidence="1">
    <location>
        <begin position="390"/>
        <end position="418"/>
    </location>
</feature>
<protein>
    <recommendedName>
        <fullName evidence="2">DUF2293 domain-containing protein</fullName>
    </recommendedName>
</protein>
<dbReference type="GeneID" id="89927931"/>
<dbReference type="PANTHER" id="PTHR38113">
    <property type="match status" value="1"/>
</dbReference>
<reference evidence="3 4" key="1">
    <citation type="submission" date="2023-08" db="EMBL/GenBank/DDBJ databases">
        <title>Black Yeasts Isolated from many extreme environments.</title>
        <authorList>
            <person name="Coleine C."/>
            <person name="Stajich J.E."/>
            <person name="Selbmann L."/>
        </authorList>
    </citation>
    <scope>NUCLEOTIDE SEQUENCE [LARGE SCALE GENOMIC DNA]</scope>
    <source>
        <strain evidence="3 4">CCFEE 5935</strain>
    </source>
</reference>
<dbReference type="AlphaFoldDB" id="A0AAV9P5Z4"/>
<dbReference type="Proteomes" id="UP001337655">
    <property type="component" value="Unassembled WGS sequence"/>
</dbReference>
<dbReference type="RefSeq" id="XP_064657634.1">
    <property type="nucleotide sequence ID" value="XM_064803833.1"/>
</dbReference>